<feature type="transmembrane region" description="Helical" evidence="1">
    <location>
        <begin position="6"/>
        <end position="26"/>
    </location>
</feature>
<keyword evidence="1" id="KW-0812">Transmembrane</keyword>
<proteinExistence type="predicted"/>
<keyword evidence="1" id="KW-1133">Transmembrane helix</keyword>
<gene>
    <name evidence="3" type="ORF">K2U94_12760</name>
</gene>
<dbReference type="Gene3D" id="1.20.144.10">
    <property type="entry name" value="Phosphatidic acid phosphatase type 2/haloperoxidase"/>
    <property type="match status" value="1"/>
</dbReference>
<feature type="transmembrane region" description="Helical" evidence="1">
    <location>
        <begin position="187"/>
        <end position="206"/>
    </location>
</feature>
<feature type="transmembrane region" description="Helical" evidence="1">
    <location>
        <begin position="164"/>
        <end position="181"/>
    </location>
</feature>
<feature type="domain" description="Phosphatidic acid phosphatase type 2/haloperoxidase" evidence="2">
    <location>
        <begin position="81"/>
        <end position="202"/>
    </location>
</feature>
<keyword evidence="1" id="KW-0472">Membrane</keyword>
<evidence type="ECO:0000256" key="1">
    <source>
        <dbReference type="SAM" id="Phobius"/>
    </source>
</evidence>
<comment type="caution">
    <text evidence="3">The sequence shown here is derived from an EMBL/GenBank/DDBJ whole genome shotgun (WGS) entry which is preliminary data.</text>
</comment>
<keyword evidence="4" id="KW-1185">Reference proteome</keyword>
<reference evidence="3" key="1">
    <citation type="journal article" date="2022" name="ISME J.">
        <title>Identification of active gaseous-alkane degraders at natural gas seeps.</title>
        <authorList>
            <person name="Farhan Ul Haque M."/>
            <person name="Hernandez M."/>
            <person name="Crombie A.T."/>
            <person name="Murrell J.C."/>
        </authorList>
    </citation>
    <scope>NUCLEOTIDE SEQUENCE</scope>
    <source>
        <strain evidence="3">PC2</strain>
    </source>
</reference>
<name>A0ABS9Z7N0_9HYPH</name>
<dbReference type="InterPro" id="IPR036938">
    <property type="entry name" value="PAP2/HPO_sf"/>
</dbReference>
<evidence type="ECO:0000313" key="4">
    <source>
        <dbReference type="Proteomes" id="UP001139104"/>
    </source>
</evidence>
<dbReference type="RefSeq" id="WP_243067569.1">
    <property type="nucleotide sequence ID" value="NZ_JAIVFK010000009.1"/>
</dbReference>
<evidence type="ECO:0000259" key="2">
    <source>
        <dbReference type="SMART" id="SM00014"/>
    </source>
</evidence>
<accession>A0ABS9Z7N0</accession>
<feature type="transmembrane region" description="Helical" evidence="1">
    <location>
        <begin position="47"/>
        <end position="70"/>
    </location>
</feature>
<dbReference type="SMART" id="SM00014">
    <property type="entry name" value="acidPPc"/>
    <property type="match status" value="1"/>
</dbReference>
<dbReference type="Proteomes" id="UP001139104">
    <property type="component" value="Unassembled WGS sequence"/>
</dbReference>
<dbReference type="InterPro" id="IPR000326">
    <property type="entry name" value="PAP2/HPO"/>
</dbReference>
<dbReference type="SUPFAM" id="SSF48317">
    <property type="entry name" value="Acid phosphatase/Vanadium-dependent haloperoxidase"/>
    <property type="match status" value="1"/>
</dbReference>
<dbReference type="PROSITE" id="PS51257">
    <property type="entry name" value="PROKAR_LIPOPROTEIN"/>
    <property type="match status" value="1"/>
</dbReference>
<feature type="transmembrane region" description="Helical" evidence="1">
    <location>
        <begin position="76"/>
        <end position="96"/>
    </location>
</feature>
<dbReference type="EMBL" id="JAIVFP010000001">
    <property type="protein sequence ID" value="MCI4683628.1"/>
    <property type="molecule type" value="Genomic_DNA"/>
</dbReference>
<organism evidence="3 4">
    <name type="scientific">Candidatus Rhodoblastus alkanivorans</name>
    <dbReference type="NCBI Taxonomy" id="2954117"/>
    <lineage>
        <taxon>Bacteria</taxon>
        <taxon>Pseudomonadati</taxon>
        <taxon>Pseudomonadota</taxon>
        <taxon>Alphaproteobacteria</taxon>
        <taxon>Hyphomicrobiales</taxon>
        <taxon>Rhodoblastaceae</taxon>
        <taxon>Rhodoblastus</taxon>
    </lineage>
</organism>
<sequence>MRPRNAPAIVLIAGIVVATAAACFFLDRSFALFSYAHFHHARAPFVALTDLVDLLEVGAVFGLIWAGFIVAGGRRMGPNGLIALRATLALFLAIGVKQLAKYAFGRTWPETWTCGNPSFIRDGAFGFTPFHGGAGWSSFPSGHEAVVCAVAGCLWTLTPQLRPLCVVAVLAVGVGLLGADYHWVSDVLAGGLIGWLIGLFAARLTFEQRA</sequence>
<evidence type="ECO:0000313" key="3">
    <source>
        <dbReference type="EMBL" id="MCI4683628.1"/>
    </source>
</evidence>
<protein>
    <submittedName>
        <fullName evidence="3">Phosphatase PAP2 family protein</fullName>
    </submittedName>
</protein>
<dbReference type="Pfam" id="PF01569">
    <property type="entry name" value="PAP2"/>
    <property type="match status" value="1"/>
</dbReference>